<organism evidence="1">
    <name type="scientific">Arundo donax</name>
    <name type="common">Giant reed</name>
    <name type="synonym">Donax arundinaceus</name>
    <dbReference type="NCBI Taxonomy" id="35708"/>
    <lineage>
        <taxon>Eukaryota</taxon>
        <taxon>Viridiplantae</taxon>
        <taxon>Streptophyta</taxon>
        <taxon>Embryophyta</taxon>
        <taxon>Tracheophyta</taxon>
        <taxon>Spermatophyta</taxon>
        <taxon>Magnoliopsida</taxon>
        <taxon>Liliopsida</taxon>
        <taxon>Poales</taxon>
        <taxon>Poaceae</taxon>
        <taxon>PACMAD clade</taxon>
        <taxon>Arundinoideae</taxon>
        <taxon>Arundineae</taxon>
        <taxon>Arundo</taxon>
    </lineage>
</organism>
<protein>
    <submittedName>
        <fullName evidence="1">Uncharacterized protein</fullName>
    </submittedName>
</protein>
<reference evidence="1" key="1">
    <citation type="submission" date="2014-09" db="EMBL/GenBank/DDBJ databases">
        <authorList>
            <person name="Magalhaes I.L.F."/>
            <person name="Oliveira U."/>
            <person name="Santos F.R."/>
            <person name="Vidigal T.H.D.A."/>
            <person name="Brescovit A.D."/>
            <person name="Santos A.J."/>
        </authorList>
    </citation>
    <scope>NUCLEOTIDE SEQUENCE</scope>
    <source>
        <tissue evidence="1">Shoot tissue taken approximately 20 cm above the soil surface</tissue>
    </source>
</reference>
<evidence type="ECO:0000313" key="1">
    <source>
        <dbReference type="EMBL" id="JAD72059.1"/>
    </source>
</evidence>
<dbReference type="EMBL" id="GBRH01225836">
    <property type="protein sequence ID" value="JAD72059.1"/>
    <property type="molecule type" value="Transcribed_RNA"/>
</dbReference>
<dbReference type="AlphaFoldDB" id="A0A0A9C6Z7"/>
<reference evidence="1" key="2">
    <citation type="journal article" date="2015" name="Data Brief">
        <title>Shoot transcriptome of the giant reed, Arundo donax.</title>
        <authorList>
            <person name="Barrero R.A."/>
            <person name="Guerrero F.D."/>
            <person name="Moolhuijzen P."/>
            <person name="Goolsby J.A."/>
            <person name="Tidwell J."/>
            <person name="Bellgard S.E."/>
            <person name="Bellgard M.I."/>
        </authorList>
    </citation>
    <scope>NUCLEOTIDE SEQUENCE</scope>
    <source>
        <tissue evidence="1">Shoot tissue taken approximately 20 cm above the soil surface</tissue>
    </source>
</reference>
<proteinExistence type="predicted"/>
<name>A0A0A9C6Z7_ARUDO</name>
<accession>A0A0A9C6Z7</accession>
<sequence>MQLLAPVSAAHKGLHNTNILFCPQMPNSKPF</sequence>